<dbReference type="PANTHER" id="PTHR42058:SF1">
    <property type="entry name" value="G-PROTEIN COUPLED RECEPTORS FAMILY 2 PROFILE 2 DOMAIN-CONTAINING PROTEIN"/>
    <property type="match status" value="1"/>
</dbReference>
<feature type="transmembrane region" description="Helical" evidence="6">
    <location>
        <begin position="353"/>
        <end position="372"/>
    </location>
</feature>
<feature type="transmembrane region" description="Helical" evidence="6">
    <location>
        <begin position="215"/>
        <end position="240"/>
    </location>
</feature>
<comment type="caution">
    <text evidence="8">The sequence shown here is derived from an EMBL/GenBank/DDBJ whole genome shotgun (WGS) entry which is preliminary data.</text>
</comment>
<protein>
    <recommendedName>
        <fullName evidence="7">G-protein coupled receptors family 2 profile 2 domain-containing protein</fullName>
    </recommendedName>
</protein>
<dbReference type="GO" id="GO:0004930">
    <property type="term" value="F:G protein-coupled receptor activity"/>
    <property type="evidence" value="ECO:0007669"/>
    <property type="project" value="InterPro"/>
</dbReference>
<gene>
    <name evidence="8" type="ORF">CDD81_4338</name>
</gene>
<dbReference type="GO" id="GO:0007166">
    <property type="term" value="P:cell surface receptor signaling pathway"/>
    <property type="evidence" value="ECO:0007669"/>
    <property type="project" value="InterPro"/>
</dbReference>
<dbReference type="PANTHER" id="PTHR42058">
    <property type="entry name" value="G_PROTEIN_RECEP_F2_4 DOMAIN-CONTAINING PROTEIN"/>
    <property type="match status" value="1"/>
</dbReference>
<keyword evidence="3 6" id="KW-1133">Transmembrane helix</keyword>
<dbReference type="Proteomes" id="UP000226192">
    <property type="component" value="Unassembled WGS sequence"/>
</dbReference>
<evidence type="ECO:0000256" key="2">
    <source>
        <dbReference type="ARBA" id="ARBA00022692"/>
    </source>
</evidence>
<feature type="domain" description="G-protein coupled receptors family 2 profile 2" evidence="7">
    <location>
        <begin position="55"/>
        <end position="236"/>
    </location>
</feature>
<dbReference type="AlphaFoldDB" id="A0A2C5XAG6"/>
<evidence type="ECO:0000313" key="9">
    <source>
        <dbReference type="Proteomes" id="UP000226192"/>
    </source>
</evidence>
<dbReference type="PROSITE" id="PS50261">
    <property type="entry name" value="G_PROTEIN_RECEP_F2_4"/>
    <property type="match status" value="1"/>
</dbReference>
<keyword evidence="2 6" id="KW-0812">Transmembrane</keyword>
<evidence type="ECO:0000259" key="7">
    <source>
        <dbReference type="PROSITE" id="PS50261"/>
    </source>
</evidence>
<organism evidence="8 9">
    <name type="scientific">Ophiocordyceps australis</name>
    <dbReference type="NCBI Taxonomy" id="1399860"/>
    <lineage>
        <taxon>Eukaryota</taxon>
        <taxon>Fungi</taxon>
        <taxon>Dikarya</taxon>
        <taxon>Ascomycota</taxon>
        <taxon>Pezizomycotina</taxon>
        <taxon>Sordariomycetes</taxon>
        <taxon>Hypocreomycetidae</taxon>
        <taxon>Hypocreales</taxon>
        <taxon>Ophiocordycipitaceae</taxon>
        <taxon>Ophiocordyceps</taxon>
    </lineage>
</organism>
<evidence type="ECO:0000313" key="8">
    <source>
        <dbReference type="EMBL" id="PHH64559.1"/>
    </source>
</evidence>
<proteinExistence type="predicted"/>
<dbReference type="Gene3D" id="1.20.1070.10">
    <property type="entry name" value="Rhodopsin 7-helix transmembrane proteins"/>
    <property type="match status" value="1"/>
</dbReference>
<keyword evidence="4 6" id="KW-0472">Membrane</keyword>
<feature type="transmembrane region" description="Helical" evidence="6">
    <location>
        <begin position="95"/>
        <end position="115"/>
    </location>
</feature>
<comment type="subcellular location">
    <subcellularLocation>
        <location evidence="1">Membrane</location>
        <topology evidence="1">Multi-pass membrane protein</topology>
    </subcellularLocation>
</comment>
<feature type="transmembrane region" description="Helical" evidence="6">
    <location>
        <begin position="64"/>
        <end position="83"/>
    </location>
</feature>
<dbReference type="InterPro" id="IPR017981">
    <property type="entry name" value="GPCR_2-like_7TM"/>
</dbReference>
<dbReference type="GO" id="GO:0016020">
    <property type="term" value="C:membrane"/>
    <property type="evidence" value="ECO:0007669"/>
    <property type="project" value="UniProtKB-SubCell"/>
</dbReference>
<evidence type="ECO:0000256" key="4">
    <source>
        <dbReference type="ARBA" id="ARBA00023136"/>
    </source>
</evidence>
<accession>A0A2C5XAG6</accession>
<feature type="region of interest" description="Disordered" evidence="5">
    <location>
        <begin position="407"/>
        <end position="462"/>
    </location>
</feature>
<dbReference type="EMBL" id="NJET01000029">
    <property type="protein sequence ID" value="PHH64559.1"/>
    <property type="molecule type" value="Genomic_DNA"/>
</dbReference>
<evidence type="ECO:0000256" key="5">
    <source>
        <dbReference type="SAM" id="MobiDB-lite"/>
    </source>
</evidence>
<dbReference type="STRING" id="1399860.A0A2C5XAG6"/>
<sequence length="462" mass="50301">MVNLTGVNLCPPPFYDTRLFGSGGYVQGRICQRVTDELTCCLPCPMAEWVYPDNFDTITTATEWLAAVSAICCVLLLASWAVLPVEKTSRHYLSVSFTFGVLLMNLGFIIPLAAQPAQCFDKITPHDMHSSKVCGASGTLLLLGGWCGVMWSFLRSFSLHLQICWQVIVGRSFMLFAHGAGWGVPVIGIILALVFSGVSFRFGATCHINHANSLAVLWIPLLVFAAATVIITFATFGYCVKVYLASLLDSSASTQGSGLPSYTTSLRKVSPRQAYGRVRRVIALQWRGLAIVLIIIADVIFFSVVFVFQDHVVQTLTEDVRRAEDWVTCLIGASGNKNECLGRAQALVVNETTVAAVLSLLALNGVWLLFLLGRWSMVIGWKELLMRAGHAKEDELASAEARYESKRGSPSYELLSKGSSAVASPLSPMRPSPIAPRSSDYFGQSSGKMPLPLSRPQLPPKP</sequence>
<feature type="transmembrane region" description="Helical" evidence="6">
    <location>
        <begin position="135"/>
        <end position="154"/>
    </location>
</feature>
<dbReference type="Pfam" id="PF00002">
    <property type="entry name" value="7tm_2"/>
    <property type="match status" value="1"/>
</dbReference>
<evidence type="ECO:0000256" key="6">
    <source>
        <dbReference type="SAM" id="Phobius"/>
    </source>
</evidence>
<dbReference type="InterPro" id="IPR000832">
    <property type="entry name" value="GPCR_2_secretin-like"/>
</dbReference>
<evidence type="ECO:0000256" key="1">
    <source>
        <dbReference type="ARBA" id="ARBA00004141"/>
    </source>
</evidence>
<keyword evidence="9" id="KW-1185">Reference proteome</keyword>
<reference evidence="8 9" key="1">
    <citation type="submission" date="2017-06" db="EMBL/GenBank/DDBJ databases">
        <title>Ant-infecting Ophiocordyceps genomes reveal a high diversity of potential behavioral manipulation genes and a possible major role for enterotoxins.</title>
        <authorList>
            <person name="De Bekker C."/>
            <person name="Evans H.C."/>
            <person name="Brachmann A."/>
            <person name="Hughes D.P."/>
        </authorList>
    </citation>
    <scope>NUCLEOTIDE SEQUENCE [LARGE SCALE GENOMIC DNA]</scope>
    <source>
        <strain evidence="8 9">Map64</strain>
    </source>
</reference>
<dbReference type="InterPro" id="IPR053247">
    <property type="entry name" value="GPCR_GPR1/git3-like"/>
</dbReference>
<feature type="transmembrane region" description="Helical" evidence="6">
    <location>
        <begin position="289"/>
        <end position="308"/>
    </location>
</feature>
<feature type="transmembrane region" description="Helical" evidence="6">
    <location>
        <begin position="175"/>
        <end position="195"/>
    </location>
</feature>
<name>A0A2C5XAG6_9HYPO</name>
<evidence type="ECO:0000256" key="3">
    <source>
        <dbReference type="ARBA" id="ARBA00022989"/>
    </source>
</evidence>
<dbReference type="OrthoDB" id="26203at2759"/>